<feature type="signal peptide" evidence="3">
    <location>
        <begin position="1"/>
        <end position="37"/>
    </location>
</feature>
<evidence type="ECO:0000256" key="3">
    <source>
        <dbReference type="SAM" id="SignalP"/>
    </source>
</evidence>
<sequence length="316" mass="31322">MTKQLHPLPLRRWVGRGVVLVAATVVLALSAGTGAHAGDAGPLGDVTEGLGGAIQPVVQSAVEAVQSAVPQPVQEAVEPAVENVVEPAASDVEQAVTSLPGAGKAAEPAVKVVEPVVRPADDRADGGDGRGAGGRAGEPVEQPAGEPATGTVDPVDGPAQTPAAAQASASSGQADSNAVGGSGDGAAAGPASTGPTRVGQPPSRAGLCDELPPRPMAVSAIVQHPDELDADQELWNLTNALMHSWIDGDVPGSVDVGPPSDEDGDAWALGPLGGEETDLRAPGRWGTVEVLKLIGLFGLLGLLAAGLAVVVARQTE</sequence>
<feature type="compositionally biased region" description="Basic and acidic residues" evidence="1">
    <location>
        <begin position="119"/>
        <end position="128"/>
    </location>
</feature>
<comment type="caution">
    <text evidence="4">The sequence shown here is derived from an EMBL/GenBank/DDBJ whole genome shotgun (WGS) entry which is preliminary data.</text>
</comment>
<evidence type="ECO:0000256" key="2">
    <source>
        <dbReference type="SAM" id="Phobius"/>
    </source>
</evidence>
<accession>A0ABR8NBU0</accession>
<evidence type="ECO:0000313" key="5">
    <source>
        <dbReference type="Proteomes" id="UP000618818"/>
    </source>
</evidence>
<feature type="chain" id="PRO_5045754404" evidence="3">
    <location>
        <begin position="38"/>
        <end position="316"/>
    </location>
</feature>
<dbReference type="RefSeq" id="WP_191195250.1">
    <property type="nucleotide sequence ID" value="NZ_JACXYZ010000001.1"/>
</dbReference>
<dbReference type="Proteomes" id="UP000618818">
    <property type="component" value="Unassembled WGS sequence"/>
</dbReference>
<feature type="transmembrane region" description="Helical" evidence="2">
    <location>
        <begin position="290"/>
        <end position="312"/>
    </location>
</feature>
<keyword evidence="3" id="KW-0732">Signal</keyword>
<evidence type="ECO:0000313" key="4">
    <source>
        <dbReference type="EMBL" id="MBD3925613.1"/>
    </source>
</evidence>
<evidence type="ECO:0000256" key="1">
    <source>
        <dbReference type="SAM" id="MobiDB-lite"/>
    </source>
</evidence>
<keyword evidence="2" id="KW-1133">Transmembrane helix</keyword>
<organism evidence="4 5">
    <name type="scientific">Nocardioides cavernae</name>
    <dbReference type="NCBI Taxonomy" id="1921566"/>
    <lineage>
        <taxon>Bacteria</taxon>
        <taxon>Bacillati</taxon>
        <taxon>Actinomycetota</taxon>
        <taxon>Actinomycetes</taxon>
        <taxon>Propionibacteriales</taxon>
        <taxon>Nocardioidaceae</taxon>
        <taxon>Nocardioides</taxon>
    </lineage>
</organism>
<feature type="compositionally biased region" description="Low complexity" evidence="1">
    <location>
        <begin position="187"/>
        <end position="196"/>
    </location>
</feature>
<reference evidence="4 5" key="1">
    <citation type="submission" date="2020-09" db="EMBL/GenBank/DDBJ databases">
        <title>novel species in genus Nocardioides.</title>
        <authorList>
            <person name="Zhang G."/>
        </authorList>
    </citation>
    <scope>NUCLEOTIDE SEQUENCE [LARGE SCALE GENOMIC DNA]</scope>
    <source>
        <strain evidence="4 5">KCTC 39551</strain>
    </source>
</reference>
<keyword evidence="5" id="KW-1185">Reference proteome</keyword>
<feature type="region of interest" description="Disordered" evidence="1">
    <location>
        <begin position="99"/>
        <end position="211"/>
    </location>
</feature>
<protein>
    <submittedName>
        <fullName evidence="4">Uncharacterized protein</fullName>
    </submittedName>
</protein>
<feature type="compositionally biased region" description="Low complexity" evidence="1">
    <location>
        <begin position="100"/>
        <end position="118"/>
    </location>
</feature>
<keyword evidence="2" id="KW-0812">Transmembrane</keyword>
<dbReference type="EMBL" id="JACXYZ010000001">
    <property type="protein sequence ID" value="MBD3925613.1"/>
    <property type="molecule type" value="Genomic_DNA"/>
</dbReference>
<name>A0ABR8NBU0_9ACTN</name>
<feature type="compositionally biased region" description="Low complexity" evidence="1">
    <location>
        <begin position="159"/>
        <end position="179"/>
    </location>
</feature>
<keyword evidence="2" id="KW-0472">Membrane</keyword>
<gene>
    <name evidence="4" type="ORF">IEZ26_13335</name>
</gene>
<proteinExistence type="predicted"/>